<keyword evidence="10" id="KW-1185">Reference proteome</keyword>
<evidence type="ECO:0000313" key="9">
    <source>
        <dbReference type="EMBL" id="QBJ93298.1"/>
    </source>
</evidence>
<keyword evidence="2" id="KW-0813">Transport</keyword>
<dbReference type="RefSeq" id="WP_031181436.1">
    <property type="nucleotide sequence ID" value="NZ_CP032229.1"/>
</dbReference>
<evidence type="ECO:0000256" key="5">
    <source>
        <dbReference type="ARBA" id="ARBA00022989"/>
    </source>
</evidence>
<evidence type="ECO:0000256" key="1">
    <source>
        <dbReference type="ARBA" id="ARBA00004167"/>
    </source>
</evidence>
<proteinExistence type="predicted"/>
<name>A0A4P6U553_STRSO</name>
<evidence type="ECO:0000256" key="2">
    <source>
        <dbReference type="ARBA" id="ARBA00022448"/>
    </source>
</evidence>
<sequence>MFGLSEVALLLIVLIVLLGVRKLPGLVRSAGQATRIFKSESRALRTQDAPPATGPVVEGTVLPREERN</sequence>
<dbReference type="Gene3D" id="1.20.5.3310">
    <property type="match status" value="1"/>
</dbReference>
<dbReference type="GO" id="GO:0015031">
    <property type="term" value="P:protein transport"/>
    <property type="evidence" value="ECO:0007669"/>
    <property type="project" value="UniProtKB-KW"/>
</dbReference>
<dbReference type="InterPro" id="IPR003369">
    <property type="entry name" value="TatA/B/E"/>
</dbReference>
<dbReference type="GeneID" id="300102259"/>
<organism evidence="9 10">
    <name type="scientific">Streptomyces seoulensis</name>
    <dbReference type="NCBI Taxonomy" id="73044"/>
    <lineage>
        <taxon>Bacteria</taxon>
        <taxon>Bacillati</taxon>
        <taxon>Actinomycetota</taxon>
        <taxon>Actinomycetes</taxon>
        <taxon>Kitasatosporales</taxon>
        <taxon>Streptomycetaceae</taxon>
        <taxon>Streptomyces</taxon>
    </lineage>
</organism>
<dbReference type="Proteomes" id="UP000292547">
    <property type="component" value="Chromosome"/>
</dbReference>
<evidence type="ECO:0000313" key="10">
    <source>
        <dbReference type="Proteomes" id="UP000292547"/>
    </source>
</evidence>
<dbReference type="GO" id="GO:0016020">
    <property type="term" value="C:membrane"/>
    <property type="evidence" value="ECO:0007669"/>
    <property type="project" value="UniProtKB-ARBA"/>
</dbReference>
<protein>
    <submittedName>
        <fullName evidence="9">Sec-independent protein translocase TatA</fullName>
    </submittedName>
</protein>
<accession>A0A4P6U553</accession>
<evidence type="ECO:0000256" key="7">
    <source>
        <dbReference type="ARBA" id="ARBA00023136"/>
    </source>
</evidence>
<dbReference type="EMBL" id="CP032229">
    <property type="protein sequence ID" value="QBJ93298.1"/>
    <property type="molecule type" value="Genomic_DNA"/>
</dbReference>
<keyword evidence="5" id="KW-1133">Transmembrane helix</keyword>
<feature type="region of interest" description="Disordered" evidence="8">
    <location>
        <begin position="42"/>
        <end position="68"/>
    </location>
</feature>
<comment type="subcellular location">
    <subcellularLocation>
        <location evidence="1">Membrane</location>
        <topology evidence="1">Single-pass membrane protein</topology>
    </subcellularLocation>
</comment>
<evidence type="ECO:0000256" key="3">
    <source>
        <dbReference type="ARBA" id="ARBA00022692"/>
    </source>
</evidence>
<dbReference type="Pfam" id="PF02416">
    <property type="entry name" value="TatA_B_E"/>
    <property type="match status" value="1"/>
</dbReference>
<keyword evidence="4" id="KW-0653">Protein transport</keyword>
<dbReference type="OrthoDB" id="5245163at2"/>
<keyword evidence="3" id="KW-0812">Transmembrane</keyword>
<dbReference type="STRING" id="73044.GCA_000725795_03219"/>
<dbReference type="KEGG" id="sseo:D0Z67_25455"/>
<dbReference type="AlphaFoldDB" id="A0A4P6U553"/>
<keyword evidence="7" id="KW-0472">Membrane</keyword>
<gene>
    <name evidence="9" type="ORF">D0Z67_25455</name>
</gene>
<evidence type="ECO:0000256" key="6">
    <source>
        <dbReference type="ARBA" id="ARBA00023010"/>
    </source>
</evidence>
<evidence type="ECO:0000256" key="8">
    <source>
        <dbReference type="SAM" id="MobiDB-lite"/>
    </source>
</evidence>
<reference evidence="9 10" key="1">
    <citation type="submission" date="2018-08" db="EMBL/GenBank/DDBJ databases">
        <title>The complete genome sequence of Streptomyces seoulensis, a pioneer strain for nickel superoxide dismutase discovery.</title>
        <authorList>
            <person name="Shin J."/>
            <person name="Lee J.-S."/>
            <person name="Lee E.-J."/>
            <person name="Youn H.-D."/>
        </authorList>
    </citation>
    <scope>NUCLEOTIDE SEQUENCE [LARGE SCALE GENOMIC DNA]</scope>
    <source>
        <strain evidence="9 10">KCTC 9819</strain>
    </source>
</reference>
<evidence type="ECO:0000256" key="4">
    <source>
        <dbReference type="ARBA" id="ARBA00022927"/>
    </source>
</evidence>
<keyword evidence="6" id="KW-0811">Translocation</keyword>